<dbReference type="GO" id="GO:0003735">
    <property type="term" value="F:structural constituent of ribosome"/>
    <property type="evidence" value="ECO:0007669"/>
    <property type="project" value="InterPro"/>
</dbReference>
<reference evidence="7 8" key="1">
    <citation type="submission" date="2016-11" db="EMBL/GenBank/DDBJ databases">
        <authorList>
            <person name="Jaros S."/>
            <person name="Januszkiewicz K."/>
            <person name="Wedrychowicz H."/>
        </authorList>
    </citation>
    <scope>NUCLEOTIDE SEQUENCE [LARGE SCALE GENOMIC DNA]</scope>
    <source>
        <strain evidence="7 8">DSM 18899</strain>
    </source>
</reference>
<dbReference type="PANTHER" id="PTHR15892:SF2">
    <property type="entry name" value="LARGE RIBOSOMAL SUBUNIT PROTEIN UL30M"/>
    <property type="match status" value="1"/>
</dbReference>
<evidence type="ECO:0000256" key="4">
    <source>
        <dbReference type="ARBA" id="ARBA00023274"/>
    </source>
</evidence>
<dbReference type="OrthoDB" id="9812790at2"/>
<evidence type="ECO:0000256" key="2">
    <source>
        <dbReference type="ARBA" id="ARBA00011838"/>
    </source>
</evidence>
<dbReference type="InterPro" id="IPR036919">
    <property type="entry name" value="Ribo_uL30_ferredoxin-like_sf"/>
</dbReference>
<protein>
    <recommendedName>
        <fullName evidence="5">Large ribosomal subunit protein uL30</fullName>
    </recommendedName>
</protein>
<dbReference type="HAMAP" id="MF_01371_B">
    <property type="entry name" value="Ribosomal_uL30_B"/>
    <property type="match status" value="1"/>
</dbReference>
<evidence type="ECO:0000256" key="3">
    <source>
        <dbReference type="ARBA" id="ARBA00022980"/>
    </source>
</evidence>
<dbReference type="CDD" id="cd01658">
    <property type="entry name" value="Ribosomal_L30"/>
    <property type="match status" value="1"/>
</dbReference>
<dbReference type="Gene3D" id="3.30.1390.20">
    <property type="entry name" value="Ribosomal protein L30, ferredoxin-like fold domain"/>
    <property type="match status" value="1"/>
</dbReference>
<dbReference type="PANTHER" id="PTHR15892">
    <property type="entry name" value="MITOCHONDRIAL RIBOSOMAL PROTEIN L30"/>
    <property type="match status" value="1"/>
</dbReference>
<keyword evidence="3 5" id="KW-0689">Ribosomal protein</keyword>
<dbReference type="InterPro" id="IPR016082">
    <property type="entry name" value="Ribosomal_uL30_ferredoxin-like"/>
</dbReference>
<feature type="domain" description="Large ribosomal subunit protein uL30-like ferredoxin-like fold" evidence="6">
    <location>
        <begin position="6"/>
        <end position="55"/>
    </location>
</feature>
<dbReference type="Proteomes" id="UP000186513">
    <property type="component" value="Unassembled WGS sequence"/>
</dbReference>
<dbReference type="STRING" id="1121279.SAMN02745887_01799"/>
<evidence type="ECO:0000259" key="6">
    <source>
        <dbReference type="Pfam" id="PF00327"/>
    </source>
</evidence>
<dbReference type="SUPFAM" id="SSF55129">
    <property type="entry name" value="Ribosomal protein L30p/L7e"/>
    <property type="match status" value="1"/>
</dbReference>
<comment type="subunit">
    <text evidence="2 5">Part of the 50S ribosomal subunit.</text>
</comment>
<accession>A0A1K2HGH8</accession>
<gene>
    <name evidence="5" type="primary">rpmD</name>
    <name evidence="7" type="ORF">SAMN02745887_01799</name>
</gene>
<dbReference type="InterPro" id="IPR005996">
    <property type="entry name" value="Ribosomal_uL30_bac-type"/>
</dbReference>
<dbReference type="GO" id="GO:0006412">
    <property type="term" value="P:translation"/>
    <property type="evidence" value="ECO:0007669"/>
    <property type="project" value="UniProtKB-UniRule"/>
</dbReference>
<evidence type="ECO:0000256" key="5">
    <source>
        <dbReference type="HAMAP-Rule" id="MF_01371"/>
    </source>
</evidence>
<dbReference type="Pfam" id="PF00327">
    <property type="entry name" value="Ribosomal_L30"/>
    <property type="match status" value="1"/>
</dbReference>
<keyword evidence="8" id="KW-1185">Reference proteome</keyword>
<dbReference type="RefSeq" id="WP_072428314.1">
    <property type="nucleotide sequence ID" value="NZ_FPKR01000006.1"/>
</dbReference>
<dbReference type="FunFam" id="3.30.1390.20:FF:000001">
    <property type="entry name" value="50S ribosomal protein L30"/>
    <property type="match status" value="1"/>
</dbReference>
<evidence type="ECO:0000313" key="7">
    <source>
        <dbReference type="EMBL" id="SFZ75936.1"/>
    </source>
</evidence>
<organism evidence="7 8">
    <name type="scientific">Chitinimonas taiwanensis DSM 18899</name>
    <dbReference type="NCBI Taxonomy" id="1121279"/>
    <lineage>
        <taxon>Bacteria</taxon>
        <taxon>Pseudomonadati</taxon>
        <taxon>Pseudomonadota</taxon>
        <taxon>Betaproteobacteria</taxon>
        <taxon>Neisseriales</taxon>
        <taxon>Chitinibacteraceae</taxon>
        <taxon>Chitinimonas</taxon>
    </lineage>
</organism>
<name>A0A1K2HGH8_9NEIS</name>
<proteinExistence type="inferred from homology"/>
<dbReference type="GO" id="GO:0022625">
    <property type="term" value="C:cytosolic large ribosomal subunit"/>
    <property type="evidence" value="ECO:0007669"/>
    <property type="project" value="TreeGrafter"/>
</dbReference>
<comment type="similarity">
    <text evidence="1 5">Belongs to the universal ribosomal protein uL30 family.</text>
</comment>
<sequence length="60" mass="6610">MANSKIKVTLVKSLIGRLEAHKACARGLGLKKINQTVEVIDTPENRGMINKISYLLKSES</sequence>
<dbReference type="NCBIfam" id="TIGR01308">
    <property type="entry name" value="rpmD_bact"/>
    <property type="match status" value="1"/>
</dbReference>
<evidence type="ECO:0000313" key="8">
    <source>
        <dbReference type="Proteomes" id="UP000186513"/>
    </source>
</evidence>
<dbReference type="EMBL" id="FPKR01000006">
    <property type="protein sequence ID" value="SFZ75936.1"/>
    <property type="molecule type" value="Genomic_DNA"/>
</dbReference>
<dbReference type="AlphaFoldDB" id="A0A1K2HGH8"/>
<evidence type="ECO:0000256" key="1">
    <source>
        <dbReference type="ARBA" id="ARBA00007594"/>
    </source>
</evidence>
<dbReference type="PIRSF" id="PIRSF002211">
    <property type="entry name" value="Ribosomal_L30_bac-type"/>
    <property type="match status" value="1"/>
</dbReference>
<keyword evidence="4 5" id="KW-0687">Ribonucleoprotein</keyword>